<dbReference type="Gene3D" id="3.40.50.300">
    <property type="entry name" value="P-loop containing nucleotide triphosphate hydrolases"/>
    <property type="match status" value="1"/>
</dbReference>
<comment type="caution">
    <text evidence="3">The sequence shown here is derived from an EMBL/GenBank/DDBJ whole genome shotgun (WGS) entry which is preliminary data.</text>
</comment>
<protein>
    <recommendedName>
        <fullName evidence="2">Thymidylate kinase-like domain-containing protein</fullName>
    </recommendedName>
</protein>
<dbReference type="EMBL" id="LAZR01028805">
    <property type="protein sequence ID" value="KKL61483.1"/>
    <property type="molecule type" value="Genomic_DNA"/>
</dbReference>
<reference evidence="3" key="1">
    <citation type="journal article" date="2015" name="Nature">
        <title>Complex archaea that bridge the gap between prokaryotes and eukaryotes.</title>
        <authorList>
            <person name="Spang A."/>
            <person name="Saw J.H."/>
            <person name="Jorgensen S.L."/>
            <person name="Zaremba-Niedzwiedzka K."/>
            <person name="Martijn J."/>
            <person name="Lind A.E."/>
            <person name="van Eijk R."/>
            <person name="Schleper C."/>
            <person name="Guy L."/>
            <person name="Ettema T.J."/>
        </authorList>
    </citation>
    <scope>NUCLEOTIDE SEQUENCE</scope>
</reference>
<dbReference type="PANTHER" id="PTHR10344:SF1">
    <property type="entry name" value="THYMIDYLATE KINASE"/>
    <property type="match status" value="1"/>
</dbReference>
<evidence type="ECO:0000313" key="3">
    <source>
        <dbReference type="EMBL" id="KKL61483.1"/>
    </source>
</evidence>
<dbReference type="AlphaFoldDB" id="A0A0F9DIG6"/>
<dbReference type="GO" id="GO:0005737">
    <property type="term" value="C:cytoplasm"/>
    <property type="evidence" value="ECO:0007669"/>
    <property type="project" value="TreeGrafter"/>
</dbReference>
<dbReference type="GO" id="GO:0004798">
    <property type="term" value="F:dTMP kinase activity"/>
    <property type="evidence" value="ECO:0007669"/>
    <property type="project" value="TreeGrafter"/>
</dbReference>
<dbReference type="InterPro" id="IPR027417">
    <property type="entry name" value="P-loop_NTPase"/>
</dbReference>
<feature type="non-terminal residue" evidence="3">
    <location>
        <position position="166"/>
    </location>
</feature>
<proteinExistence type="inferred from homology"/>
<gene>
    <name evidence="3" type="ORF">LCGC14_2194860</name>
</gene>
<organism evidence="3">
    <name type="scientific">marine sediment metagenome</name>
    <dbReference type="NCBI Taxonomy" id="412755"/>
    <lineage>
        <taxon>unclassified sequences</taxon>
        <taxon>metagenomes</taxon>
        <taxon>ecological metagenomes</taxon>
    </lineage>
</organism>
<accession>A0A0F9DIG6</accession>
<dbReference type="InterPro" id="IPR039430">
    <property type="entry name" value="Thymidylate_kin-like_dom"/>
</dbReference>
<dbReference type="GO" id="GO:0006227">
    <property type="term" value="P:dUDP biosynthetic process"/>
    <property type="evidence" value="ECO:0007669"/>
    <property type="project" value="TreeGrafter"/>
</dbReference>
<dbReference type="GO" id="GO:0006233">
    <property type="term" value="P:dTDP biosynthetic process"/>
    <property type="evidence" value="ECO:0007669"/>
    <property type="project" value="TreeGrafter"/>
</dbReference>
<name>A0A0F9DIG6_9ZZZZ</name>
<sequence>MIVAIEGIDASGKETQATLLKVWALDNADEMCIHDVRIQDFPDYKNVTGKYIDELLKGEWEIVANELGKNALTKATVMQCLMITNRLEHGKMLSEYAGDPFSLLILDRYYASGQVYGRADGLPVDWLEAIHFLVPDPDLWIFVDISVDESFRRRPDRQDYYERNRT</sequence>
<feature type="domain" description="Thymidylate kinase-like" evidence="2">
    <location>
        <begin position="5"/>
        <end position="159"/>
    </location>
</feature>
<dbReference type="GO" id="GO:0006235">
    <property type="term" value="P:dTTP biosynthetic process"/>
    <property type="evidence" value="ECO:0007669"/>
    <property type="project" value="TreeGrafter"/>
</dbReference>
<evidence type="ECO:0000259" key="2">
    <source>
        <dbReference type="Pfam" id="PF02223"/>
    </source>
</evidence>
<evidence type="ECO:0000256" key="1">
    <source>
        <dbReference type="ARBA" id="ARBA00009776"/>
    </source>
</evidence>
<dbReference type="Pfam" id="PF02223">
    <property type="entry name" value="Thymidylate_kin"/>
    <property type="match status" value="1"/>
</dbReference>
<comment type="similarity">
    <text evidence="1">Belongs to the thymidylate kinase family.</text>
</comment>
<dbReference type="SUPFAM" id="SSF52540">
    <property type="entry name" value="P-loop containing nucleoside triphosphate hydrolases"/>
    <property type="match status" value="1"/>
</dbReference>
<dbReference type="PANTHER" id="PTHR10344">
    <property type="entry name" value="THYMIDYLATE KINASE"/>
    <property type="match status" value="1"/>
</dbReference>